<sequence>MESFFEQDEFEVMKDEKESFYQLKFILFAFCGSVYDQQGNDA</sequence>
<keyword evidence="2" id="KW-1185">Reference proteome</keyword>
<evidence type="ECO:0000313" key="1">
    <source>
        <dbReference type="EMBL" id="TWL44358.1"/>
    </source>
</evidence>
<evidence type="ECO:0000313" key="2">
    <source>
        <dbReference type="Proteomes" id="UP000429980"/>
    </source>
</evidence>
<dbReference type="Proteomes" id="UP000429980">
    <property type="component" value="Unassembled WGS sequence"/>
</dbReference>
<protein>
    <submittedName>
        <fullName evidence="1">Uncharacterized protein</fullName>
    </submittedName>
</protein>
<reference evidence="1 2" key="1">
    <citation type="submission" date="2019-06" db="EMBL/GenBank/DDBJ databases">
        <title>Genome sequence analysis of &gt;100 Bacillus licheniformis strains suggests intrinsic resistance to this species.</title>
        <authorList>
            <person name="Wels M."/>
            <person name="Siezen R.J."/>
            <person name="Johansen E."/>
            <person name="Stuer-Lauridsen B."/>
            <person name="Bjerre K."/>
            <person name="Nielsen B.K.K."/>
        </authorList>
    </citation>
    <scope>NUCLEOTIDE SEQUENCE [LARGE SCALE GENOMIC DNA]</scope>
    <source>
        <strain evidence="1 2">BAC-15381</strain>
    </source>
</reference>
<proteinExistence type="predicted"/>
<dbReference type="EMBL" id="NILF01000008">
    <property type="protein sequence ID" value="TWL44358.1"/>
    <property type="molecule type" value="Genomic_DNA"/>
</dbReference>
<accession>A0ABY3G151</accession>
<comment type="caution">
    <text evidence="1">The sequence shown here is derived from an EMBL/GenBank/DDBJ whole genome shotgun (WGS) entry which is preliminary data.</text>
</comment>
<name>A0ABY3G151_9BACI</name>
<organism evidence="1 2">
    <name type="scientific">Bacillus paralicheniformis</name>
    <dbReference type="NCBI Taxonomy" id="1648923"/>
    <lineage>
        <taxon>Bacteria</taxon>
        <taxon>Bacillati</taxon>
        <taxon>Bacillota</taxon>
        <taxon>Bacilli</taxon>
        <taxon>Bacillales</taxon>
        <taxon>Bacillaceae</taxon>
        <taxon>Bacillus</taxon>
    </lineage>
</organism>
<gene>
    <name evidence="1" type="ORF">CHCC15381_3020</name>
</gene>